<keyword evidence="2" id="KW-0812">Transmembrane</keyword>
<dbReference type="EMBL" id="CP014862">
    <property type="protein sequence ID" value="ASJ03169.1"/>
    <property type="molecule type" value="Genomic_DNA"/>
</dbReference>
<dbReference type="InterPro" id="IPR015943">
    <property type="entry name" value="WD40/YVTN_repeat-like_dom_sf"/>
</dbReference>
<feature type="transmembrane region" description="Helical" evidence="2">
    <location>
        <begin position="712"/>
        <end position="729"/>
    </location>
</feature>
<dbReference type="PANTHER" id="PTHR34512:SF30">
    <property type="entry name" value="OUTER MEMBRANE PROTEIN ASSEMBLY FACTOR BAMB"/>
    <property type="match status" value="1"/>
</dbReference>
<keyword evidence="2" id="KW-0472">Membrane</keyword>
<dbReference type="SUPFAM" id="SSF50998">
    <property type="entry name" value="Quinoprotein alcohol dehydrogenase-like"/>
    <property type="match status" value="1"/>
</dbReference>
<organism evidence="3 4">
    <name type="scientific">Thermococcus profundus</name>
    <dbReference type="NCBI Taxonomy" id="49899"/>
    <lineage>
        <taxon>Archaea</taxon>
        <taxon>Methanobacteriati</taxon>
        <taxon>Methanobacteriota</taxon>
        <taxon>Thermococci</taxon>
        <taxon>Thermococcales</taxon>
        <taxon>Thermococcaceae</taxon>
        <taxon>Thermococcus</taxon>
    </lineage>
</organism>
<protein>
    <submittedName>
        <fullName evidence="3">Uncharacterized protein</fullName>
    </submittedName>
</protein>
<name>A0A2Z2MCE9_THEPR</name>
<evidence type="ECO:0000313" key="4">
    <source>
        <dbReference type="Proteomes" id="UP000250179"/>
    </source>
</evidence>
<dbReference type="InterPro" id="IPR011047">
    <property type="entry name" value="Quinoprotein_ADH-like_sf"/>
</dbReference>
<dbReference type="Proteomes" id="UP000250179">
    <property type="component" value="Chromosome"/>
</dbReference>
<evidence type="ECO:0000313" key="3">
    <source>
        <dbReference type="EMBL" id="ASJ03169.1"/>
    </source>
</evidence>
<feature type="compositionally biased region" description="Low complexity" evidence="1">
    <location>
        <begin position="684"/>
        <end position="703"/>
    </location>
</feature>
<dbReference type="RefSeq" id="WP_088858424.1">
    <property type="nucleotide sequence ID" value="NZ_CP014862.1"/>
</dbReference>
<dbReference type="GeneID" id="33320318"/>
<dbReference type="AlphaFoldDB" id="A0A2Z2MCE9"/>
<accession>A0A2Z2MCE9</accession>
<keyword evidence="2" id="KW-1133">Transmembrane helix</keyword>
<evidence type="ECO:0000256" key="2">
    <source>
        <dbReference type="SAM" id="Phobius"/>
    </source>
</evidence>
<dbReference type="Gene3D" id="2.130.10.10">
    <property type="entry name" value="YVTN repeat-like/Quinoprotein amine dehydrogenase"/>
    <property type="match status" value="1"/>
</dbReference>
<feature type="region of interest" description="Disordered" evidence="1">
    <location>
        <begin position="676"/>
        <end position="707"/>
    </location>
</feature>
<keyword evidence="4" id="KW-1185">Reference proteome</keyword>
<sequence length="735" mass="81098">MIRKEKIYGLVIFTILILELSTIPYSLAYGDKLWEGTLSEVKINVGQASIPQNWITYAAGNEFFVIGVDNTVFLYSINGTLLWKNSFDSLNSTGVITSIAVQGNTIALSVDSGAYGRGSLLYLLNATSGSVIWERKTAPAGSSYYSDVRYFPNLITVSVSEWEMLPNGFREYVLAYDPNGNLLWNFTVPKGNFPVVSVADVEADDKNVFLLASYVSSLEPPVEFNNRSSTLFVLARDSGELVRRIDFDNWHASDLSLTKNAIVVALYQLVNGTSIKGISDLVGLSYTGNMLWNITLPGLVALDSSPYDDYIAVTLNNVTINFFPYSNITSKGSYLLLIKDNGTIIGCDFPHEDYNGTRYPHIESAPVLLPNTGMIFTAEYLTRGKSLMHHNVWTRDCPSECKQFLDKKCSGYGFGFGGSGSISGGPFFAPGENIPMFKPLLSPNKEYLLYLTRDGDRIHALLLKTHGIISLNVPQFSGLKVRIPGSIIFDWDLHSPVSYWSLPWGNYTLELLNGTEVVYSTTFTLKPDSYTEIFVPFGKPLKEIPHKTESVSLNETKVTFNATTEIYRIEEGGKPAYYINHRVNVLKVEGDVEALRIIFNVSKEIAHDVSKMRLPPSAIIIQREPVIAFDIKDPKEGKEYSKGFEVLTNATPEEVAKGIIVEHTVITGSEKKAGLSLEGVSPHSNTTSTTTTTTTEENKGGTTQKASNSRTPYILVGLVGLGALGVWLYRGKGKK</sequence>
<feature type="transmembrane region" description="Helical" evidence="2">
    <location>
        <begin position="7"/>
        <end position="27"/>
    </location>
</feature>
<proteinExistence type="predicted"/>
<gene>
    <name evidence="3" type="ORF">A3L09_07835</name>
</gene>
<evidence type="ECO:0000256" key="1">
    <source>
        <dbReference type="SAM" id="MobiDB-lite"/>
    </source>
</evidence>
<reference evidence="3 4" key="1">
    <citation type="submission" date="2016-03" db="EMBL/GenBank/DDBJ databases">
        <title>Complete genome sequence of Thermococcus profundus strain DT5432.</title>
        <authorList>
            <person name="Oger P.M."/>
        </authorList>
    </citation>
    <scope>NUCLEOTIDE SEQUENCE [LARGE SCALE GENOMIC DNA]</scope>
    <source>
        <strain evidence="3 4">DT 5432</strain>
    </source>
</reference>
<dbReference type="KEGG" id="tprf:A3L09_07835"/>
<dbReference type="PANTHER" id="PTHR34512">
    <property type="entry name" value="CELL SURFACE PROTEIN"/>
    <property type="match status" value="1"/>
</dbReference>